<evidence type="ECO:0008006" key="3">
    <source>
        <dbReference type="Google" id="ProtNLM"/>
    </source>
</evidence>
<proteinExistence type="predicted"/>
<dbReference type="AlphaFoldDB" id="A0A7W8KAL8"/>
<organism evidence="1 2">
    <name type="scientific">Deinococcus metalli</name>
    <dbReference type="NCBI Taxonomy" id="1141878"/>
    <lineage>
        <taxon>Bacteria</taxon>
        <taxon>Thermotogati</taxon>
        <taxon>Deinococcota</taxon>
        <taxon>Deinococci</taxon>
        <taxon>Deinococcales</taxon>
        <taxon>Deinococcaceae</taxon>
        <taxon>Deinococcus</taxon>
    </lineage>
</organism>
<comment type="caution">
    <text evidence="1">The sequence shown here is derived from an EMBL/GenBank/DDBJ whole genome shotgun (WGS) entry which is preliminary data.</text>
</comment>
<reference evidence="1 2" key="1">
    <citation type="submission" date="2020-08" db="EMBL/GenBank/DDBJ databases">
        <title>Genomic Encyclopedia of Type Strains, Phase IV (KMG-IV): sequencing the most valuable type-strain genomes for metagenomic binning, comparative biology and taxonomic classification.</title>
        <authorList>
            <person name="Goeker M."/>
        </authorList>
    </citation>
    <scope>NUCLEOTIDE SEQUENCE [LARGE SCALE GENOMIC DNA]</scope>
    <source>
        <strain evidence="1 2">DSM 27521</strain>
    </source>
</reference>
<dbReference type="RefSeq" id="WP_184108933.1">
    <property type="nucleotide sequence ID" value="NZ_BNAJ01000001.1"/>
</dbReference>
<dbReference type="Proteomes" id="UP000539473">
    <property type="component" value="Unassembled WGS sequence"/>
</dbReference>
<protein>
    <recommendedName>
        <fullName evidence="3">Type 4 fimbrial biogenesis protein PilX N-terminal domain-containing protein</fullName>
    </recommendedName>
</protein>
<evidence type="ECO:0000313" key="1">
    <source>
        <dbReference type="EMBL" id="MBB5374742.1"/>
    </source>
</evidence>
<sequence length="536" mass="54812">MGMYGRSLRGQTEGFALVLSLLFTGIVLLIVVSTAASLVTGTRQGGANERVGYQALLVAESGLNSLPRRSAEYVRTTPYIGASQTELQSWLTGSSSPTNAGGLRAALNDSTKNPATGDTIVSLTAQSATTFTAVSTGTSSTGTKTILQDYAVTDRTLPPGLRPRSGLISRPPINTNGNATVQAQNVNNTVTTVSGAAVNIPALTTSATVPVVSSAGLTTGDYVKISGSTFKISAISGNVLTVIRVPGASSTAQTLSGNVDVVLNAVSQSYTGVTSSTAIKVSNIADYAVGEIINIGSVKAKIATIDYSSKTVTLTWTGSPPSSIDEGTPVTRDVTALSSGSDITLVNGKVNNFKGISGGALTNDCADVNGTIQCAGAKDTVLANAGATQTSTSLSFTQLLFGMTDEELSDLVPLTTSNFPTLSGGIMRIRGSDLASAIKGKNSTGVLIVDGDVDQNINASTTFNGLIYIRGNLIGFGNGNFTVNGSVAVRGSNTMTTSTILGSLAINYNAVTLRTVLQSATGSKKLNVISGTWRQQ</sequence>
<evidence type="ECO:0000313" key="2">
    <source>
        <dbReference type="Proteomes" id="UP000539473"/>
    </source>
</evidence>
<name>A0A7W8KAL8_9DEIO</name>
<dbReference type="EMBL" id="JACHFK010000001">
    <property type="protein sequence ID" value="MBB5374742.1"/>
    <property type="molecule type" value="Genomic_DNA"/>
</dbReference>
<gene>
    <name evidence="1" type="ORF">HNQ07_000186</name>
</gene>
<accession>A0A7W8KAL8</accession>